<evidence type="ECO:0000313" key="3">
    <source>
        <dbReference type="Proteomes" id="UP001054837"/>
    </source>
</evidence>
<dbReference type="Proteomes" id="UP001054837">
    <property type="component" value="Unassembled WGS sequence"/>
</dbReference>
<protein>
    <submittedName>
        <fullName evidence="2">Uncharacterized protein</fullName>
    </submittedName>
</protein>
<reference evidence="2 3" key="1">
    <citation type="submission" date="2021-06" db="EMBL/GenBank/DDBJ databases">
        <title>Caerostris darwini draft genome.</title>
        <authorList>
            <person name="Kono N."/>
            <person name="Arakawa K."/>
        </authorList>
    </citation>
    <scope>NUCLEOTIDE SEQUENCE [LARGE SCALE GENOMIC DNA]</scope>
</reference>
<evidence type="ECO:0000313" key="2">
    <source>
        <dbReference type="EMBL" id="GIY23555.1"/>
    </source>
</evidence>
<comment type="caution">
    <text evidence="2">The sequence shown here is derived from an EMBL/GenBank/DDBJ whole genome shotgun (WGS) entry which is preliminary data.</text>
</comment>
<sequence>MQSKTSTTLFFPSTKHHLCALSGKSKGFASVTLQYPGTSDPVKQCNFLTLLILLSGYLQKRSFFSATVVAKTEPEIFHSSDHPGCLTKETRPGQGMGGGVGR</sequence>
<keyword evidence="3" id="KW-1185">Reference proteome</keyword>
<accession>A0AAV4RTD9</accession>
<dbReference type="EMBL" id="BPLQ01006560">
    <property type="protein sequence ID" value="GIY23555.1"/>
    <property type="molecule type" value="Genomic_DNA"/>
</dbReference>
<dbReference type="AlphaFoldDB" id="A0AAV4RTD9"/>
<name>A0AAV4RTD9_9ARAC</name>
<feature type="region of interest" description="Disordered" evidence="1">
    <location>
        <begin position="80"/>
        <end position="102"/>
    </location>
</feature>
<organism evidence="2 3">
    <name type="scientific">Caerostris darwini</name>
    <dbReference type="NCBI Taxonomy" id="1538125"/>
    <lineage>
        <taxon>Eukaryota</taxon>
        <taxon>Metazoa</taxon>
        <taxon>Ecdysozoa</taxon>
        <taxon>Arthropoda</taxon>
        <taxon>Chelicerata</taxon>
        <taxon>Arachnida</taxon>
        <taxon>Araneae</taxon>
        <taxon>Araneomorphae</taxon>
        <taxon>Entelegynae</taxon>
        <taxon>Araneoidea</taxon>
        <taxon>Araneidae</taxon>
        <taxon>Caerostris</taxon>
    </lineage>
</organism>
<evidence type="ECO:0000256" key="1">
    <source>
        <dbReference type="SAM" id="MobiDB-lite"/>
    </source>
</evidence>
<proteinExistence type="predicted"/>
<gene>
    <name evidence="2" type="ORF">CDAR_567791</name>
</gene>